<dbReference type="SUPFAM" id="SSF47598">
    <property type="entry name" value="Ribbon-helix-helix"/>
    <property type="match status" value="1"/>
</dbReference>
<dbReference type="InterPro" id="IPR002145">
    <property type="entry name" value="CopG"/>
</dbReference>
<evidence type="ECO:0000313" key="2">
    <source>
        <dbReference type="EMBL" id="ADD71861.1"/>
    </source>
</evidence>
<dbReference type="InterPro" id="IPR013321">
    <property type="entry name" value="Arc_rbn_hlx_hlx"/>
</dbReference>
<evidence type="ECO:0000259" key="1">
    <source>
        <dbReference type="Pfam" id="PF01402"/>
    </source>
</evidence>
<sequence length="56" mass="6452">MIMVRVKVGITLTEDTLARLEEICKEMGLSKSQALSMLVNKEYIQKYQDDNKVFKA</sequence>
<feature type="domain" description="Ribbon-helix-helix protein CopG" evidence="1">
    <location>
        <begin position="7"/>
        <end position="35"/>
    </location>
</feature>
<proteinExistence type="predicted"/>
<geneLocation type="plasmid" evidence="2">
    <name>pDLK3</name>
</geneLocation>
<accession>D4P2Y9</accession>
<organism evidence="2">
    <name type="scientific">Staphylococcus aureus</name>
    <dbReference type="NCBI Taxonomy" id="1280"/>
    <lineage>
        <taxon>Bacteria</taxon>
        <taxon>Bacillati</taxon>
        <taxon>Bacillota</taxon>
        <taxon>Bacilli</taxon>
        <taxon>Bacillales</taxon>
        <taxon>Staphylococcaceae</taxon>
        <taxon>Staphylococcus</taxon>
    </lineage>
</organism>
<dbReference type="EMBL" id="GU562626">
    <property type="protein sequence ID" value="ADD71861.1"/>
    <property type="molecule type" value="Genomic_DNA"/>
</dbReference>
<dbReference type="InterPro" id="IPR010985">
    <property type="entry name" value="Ribbon_hlx_hlx"/>
</dbReference>
<dbReference type="Gene3D" id="1.10.1220.10">
    <property type="entry name" value="Met repressor-like"/>
    <property type="match status" value="1"/>
</dbReference>
<dbReference type="AlphaFoldDB" id="D4P2Y9"/>
<gene>
    <name evidence="2" type="primary">pDLK3-1</name>
</gene>
<name>D4P2Y9_STAAU</name>
<reference evidence="2" key="1">
    <citation type="journal article" date="2012" name="Arch. Microbiol.">
        <title>Characteristics and distribution of plasmids in a clonally diverse set of methicillin-resistant Staphylococcus aureus strains.</title>
        <authorList>
            <person name="Kuntova L."/>
            <person name="Pantucek R."/>
            <person name="Rajova J."/>
            <person name="Ruzickova V."/>
            <person name="Petras P."/>
            <person name="Maslanova I."/>
            <person name="Doskar J."/>
        </authorList>
    </citation>
    <scope>NUCLEOTIDE SEQUENCE</scope>
    <source>
        <strain evidence="2">E29</strain>
        <plasmid evidence="2">pDLK3</plasmid>
    </source>
</reference>
<keyword evidence="2" id="KW-0614">Plasmid</keyword>
<dbReference type="Pfam" id="PF01402">
    <property type="entry name" value="RHH_1"/>
    <property type="match status" value="1"/>
</dbReference>
<protein>
    <submittedName>
        <fullName evidence="2">Ribbon-helix-helix protein</fullName>
    </submittedName>
</protein>
<dbReference type="GO" id="GO:0006355">
    <property type="term" value="P:regulation of DNA-templated transcription"/>
    <property type="evidence" value="ECO:0007669"/>
    <property type="project" value="InterPro"/>
</dbReference>